<dbReference type="PANTHER" id="PTHR10357">
    <property type="entry name" value="ALPHA-AMYLASE FAMILY MEMBER"/>
    <property type="match status" value="1"/>
</dbReference>
<dbReference type="InterPro" id="IPR013780">
    <property type="entry name" value="Glyco_hydro_b"/>
</dbReference>
<dbReference type="SMART" id="SM00642">
    <property type="entry name" value="Aamy"/>
    <property type="match status" value="1"/>
</dbReference>
<reference evidence="2 3" key="1">
    <citation type="submission" date="2015-07" db="EMBL/GenBank/DDBJ databases">
        <title>Whole genome sequence of Herpetosiphon geysericola DSM 7119.</title>
        <authorList>
            <person name="Hemp J."/>
            <person name="Ward L.M."/>
            <person name="Pace L.A."/>
            <person name="Fischer W.W."/>
        </authorList>
    </citation>
    <scope>NUCLEOTIDE SEQUENCE [LARGE SCALE GENOMIC DNA]</scope>
    <source>
        <strain evidence="2 3">DSM 7119</strain>
    </source>
</reference>
<sequence length="659" mass="74435">MQTVQSSLTSNLSGLFDTLLAQQLANPRDRDIFRVRWQRHFNDCFAGLQALYAQHPAWPALLEQLAQRLVSAYAQRRDALKIHDLAREIEPDWFAQARMVGGIYYVDRLAGTLRGVIEHIDYLQDLGLTYVHLMPLLQPRYGPNDGGYAVQDYRAINHELGSMSDFVELSDLLRTNGMSVCIDVVVNHTAKEHEWALKARAGDPAYLDYYLTFADRNLPDAYEQHLPEVFPDFAPGNFTWYPELGEHGRWVWTTFNEFQWDLNYANPMVWLEMLDILLHLANLGVDVLRLDAVPFMWKRLGTNCQNQPEVLDLLQAWRAAMRIVCPATIFKAEAIVAPDDLVQYLGLGQRTGKLCEIAYHNSLMVLLWSGLASQRADLLTQSLLNMPATAGNATWITYVRCHDDIGWAITDQNAALVGEDGPLHRQFLSAWYSGEFTGSFARGEVFQYNPITNDRRISGMTASLAGLEQALANADPTAIELAIRRIGLLYAVIFGFGGIPLIYMGDELGMLNDHSYVHDPCKANDNRWLHRPAMNWALAAQRHDPTTLAGRLWQMMRSLITIRQQTPALHSAGQTIPIWTQQRHVLGVIRVHPLGRILILGNLSAEPQRVALSVIHEAGLVSNLHNLLEPAQLNIDFQSAEIVLDSYQCCWLCGQTKNF</sequence>
<evidence type="ECO:0000313" key="3">
    <source>
        <dbReference type="Proteomes" id="UP000050277"/>
    </source>
</evidence>
<dbReference type="CDD" id="cd11324">
    <property type="entry name" value="AmyAc_Amylosucrase"/>
    <property type="match status" value="1"/>
</dbReference>
<dbReference type="RefSeq" id="WP_054534270.1">
    <property type="nucleotide sequence ID" value="NZ_LGKP01000015.1"/>
</dbReference>
<dbReference type="Gene3D" id="2.60.40.1180">
    <property type="entry name" value="Golgi alpha-mannosidase II"/>
    <property type="match status" value="1"/>
</dbReference>
<feature type="domain" description="Glycosyl hydrolase family 13 catalytic" evidence="1">
    <location>
        <begin position="88"/>
        <end position="542"/>
    </location>
</feature>
<dbReference type="InterPro" id="IPR017853">
    <property type="entry name" value="GH"/>
</dbReference>
<evidence type="ECO:0000313" key="2">
    <source>
        <dbReference type="EMBL" id="KPL88951.1"/>
    </source>
</evidence>
<keyword evidence="3" id="KW-1185">Reference proteome</keyword>
<dbReference type="OrthoDB" id="9805159at2"/>
<dbReference type="EMBL" id="LGKP01000015">
    <property type="protein sequence ID" value="KPL88951.1"/>
    <property type="molecule type" value="Genomic_DNA"/>
</dbReference>
<organism evidence="2 3">
    <name type="scientific">Herpetosiphon geysericola</name>
    <dbReference type="NCBI Taxonomy" id="70996"/>
    <lineage>
        <taxon>Bacteria</taxon>
        <taxon>Bacillati</taxon>
        <taxon>Chloroflexota</taxon>
        <taxon>Chloroflexia</taxon>
        <taxon>Herpetosiphonales</taxon>
        <taxon>Herpetosiphonaceae</taxon>
        <taxon>Herpetosiphon</taxon>
    </lineage>
</organism>
<protein>
    <submittedName>
        <fullName evidence="2">Alpha-amylase</fullName>
    </submittedName>
</protein>
<dbReference type="Pfam" id="PF00128">
    <property type="entry name" value="Alpha-amylase"/>
    <property type="match status" value="1"/>
</dbReference>
<proteinExistence type="predicted"/>
<dbReference type="PANTHER" id="PTHR10357:SF213">
    <property type="entry name" value="ALPHA AMYLASE CATALYTIC REGION"/>
    <property type="match status" value="1"/>
</dbReference>
<dbReference type="GO" id="GO:0005975">
    <property type="term" value="P:carbohydrate metabolic process"/>
    <property type="evidence" value="ECO:0007669"/>
    <property type="project" value="InterPro"/>
</dbReference>
<dbReference type="Proteomes" id="UP000050277">
    <property type="component" value="Unassembled WGS sequence"/>
</dbReference>
<dbReference type="InterPro" id="IPR045857">
    <property type="entry name" value="O16G_dom_2"/>
</dbReference>
<dbReference type="GO" id="GO:0047669">
    <property type="term" value="F:amylosucrase activity"/>
    <property type="evidence" value="ECO:0007669"/>
    <property type="project" value="InterPro"/>
</dbReference>
<dbReference type="AlphaFoldDB" id="A0A0P6YF73"/>
<dbReference type="InterPro" id="IPR044077">
    <property type="entry name" value="Amylosucrase"/>
</dbReference>
<dbReference type="STRING" id="70996.SE18_09845"/>
<dbReference type="InterPro" id="IPR006047">
    <property type="entry name" value="GH13_cat_dom"/>
</dbReference>
<gene>
    <name evidence="2" type="ORF">SE18_09845</name>
</gene>
<comment type="caution">
    <text evidence="2">The sequence shown here is derived from an EMBL/GenBank/DDBJ whole genome shotgun (WGS) entry which is preliminary data.</text>
</comment>
<accession>A0A0P6YF73</accession>
<name>A0A0P6YF73_9CHLR</name>
<dbReference type="Gene3D" id="3.90.400.10">
    <property type="entry name" value="Oligo-1,6-glucosidase, Domain 2"/>
    <property type="match status" value="1"/>
</dbReference>
<evidence type="ECO:0000259" key="1">
    <source>
        <dbReference type="SMART" id="SM00642"/>
    </source>
</evidence>
<dbReference type="Gene3D" id="1.10.1740.10">
    <property type="match status" value="1"/>
</dbReference>
<dbReference type="Gene3D" id="3.20.20.80">
    <property type="entry name" value="Glycosidases"/>
    <property type="match status" value="1"/>
</dbReference>
<dbReference type="PATRIC" id="fig|70996.4.peg.4532"/>
<dbReference type="SUPFAM" id="SSF51445">
    <property type="entry name" value="(Trans)glycosidases"/>
    <property type="match status" value="1"/>
</dbReference>